<dbReference type="AlphaFoldDB" id="A0A071M6A1"/>
<dbReference type="PROSITE" id="PS51257">
    <property type="entry name" value="PROKAR_LIPOPROTEIN"/>
    <property type="match status" value="1"/>
</dbReference>
<dbReference type="EMBL" id="JJOA01000030">
    <property type="protein sequence ID" value="KEA56283.1"/>
    <property type="molecule type" value="Genomic_DNA"/>
</dbReference>
<accession>A0A071M6A1</accession>
<evidence type="ECO:0008006" key="3">
    <source>
        <dbReference type="Google" id="ProtNLM"/>
    </source>
</evidence>
<feature type="chain" id="PRO_5001677441" description="Lipoprotein" evidence="1">
    <location>
        <begin position="24"/>
        <end position="67"/>
    </location>
</feature>
<reference evidence="2" key="1">
    <citation type="submission" date="2014-04" db="EMBL/GenBank/DDBJ databases">
        <title>In planta biocontrol of soil-borne Fusarium wilt of banana through a plant endophytic bacterium, Burkholderia cenocepacia 869T2.</title>
        <authorList>
            <person name="Ho Y.-N."/>
            <person name="Chiang H.-M."/>
            <person name="Chao C.-P."/>
            <person name="Su C.-C."/>
            <person name="Hsu H.-F."/>
            <person name="Guo C.-T."/>
            <person name="Hsieh J.-L."/>
            <person name="Huang C.-C."/>
        </authorList>
    </citation>
    <scope>NUCLEOTIDE SEQUENCE [LARGE SCALE GENOMIC DNA]</scope>
    <source>
        <strain evidence="2">869T2</strain>
    </source>
</reference>
<comment type="caution">
    <text evidence="2">The sequence shown here is derived from an EMBL/GenBank/DDBJ whole genome shotgun (WGS) entry which is preliminary data.</text>
</comment>
<organism evidence="2">
    <name type="scientific">Burkholderia cenocepacia</name>
    <dbReference type="NCBI Taxonomy" id="95486"/>
    <lineage>
        <taxon>Bacteria</taxon>
        <taxon>Pseudomonadati</taxon>
        <taxon>Pseudomonadota</taxon>
        <taxon>Betaproteobacteria</taxon>
        <taxon>Burkholderiales</taxon>
        <taxon>Burkholderiaceae</taxon>
        <taxon>Burkholderia</taxon>
        <taxon>Burkholderia cepacia complex</taxon>
    </lineage>
</organism>
<gene>
    <name evidence="2" type="ORF">DT99_27920</name>
</gene>
<feature type="signal peptide" evidence="1">
    <location>
        <begin position="1"/>
        <end position="23"/>
    </location>
</feature>
<protein>
    <recommendedName>
        <fullName evidence="3">Lipoprotein</fullName>
    </recommendedName>
</protein>
<evidence type="ECO:0000256" key="1">
    <source>
        <dbReference type="SAM" id="SignalP"/>
    </source>
</evidence>
<sequence>MRKSALRPFAVVGLIALTALLGACNDDLTAPAAPVAQQKAACGGAVVATAQMHCPPGFTAPASSPAS</sequence>
<evidence type="ECO:0000313" key="2">
    <source>
        <dbReference type="EMBL" id="KEA56283.1"/>
    </source>
</evidence>
<keyword evidence="1" id="KW-0732">Signal</keyword>
<name>A0A071M6A1_9BURK</name>
<proteinExistence type="predicted"/>